<dbReference type="Gene3D" id="3.40.50.2300">
    <property type="match status" value="1"/>
</dbReference>
<dbReference type="Proteomes" id="UP000198672">
    <property type="component" value="Unassembled WGS sequence"/>
</dbReference>
<dbReference type="SUPFAM" id="SSF52172">
    <property type="entry name" value="CheY-like"/>
    <property type="match status" value="1"/>
</dbReference>
<protein>
    <submittedName>
        <fullName evidence="4">Tetratricopeptide repeat-containing protein</fullName>
    </submittedName>
</protein>
<proteinExistence type="predicted"/>
<reference evidence="5" key="1">
    <citation type="submission" date="2016-10" db="EMBL/GenBank/DDBJ databases">
        <authorList>
            <person name="Varghese N."/>
            <person name="Submissions S."/>
        </authorList>
    </citation>
    <scope>NUCLEOTIDE SEQUENCE [LARGE SCALE GENOMIC DNA]</scope>
    <source>
        <strain evidence="5">DSM 173</strain>
    </source>
</reference>
<feature type="modified residue" description="4-aspartylphosphate" evidence="1">
    <location>
        <position position="60"/>
    </location>
</feature>
<dbReference type="SUPFAM" id="SSF48452">
    <property type="entry name" value="TPR-like"/>
    <property type="match status" value="2"/>
</dbReference>
<dbReference type="SMART" id="SM00448">
    <property type="entry name" value="REC"/>
    <property type="match status" value="1"/>
</dbReference>
<evidence type="ECO:0000313" key="4">
    <source>
        <dbReference type="EMBL" id="SDX70004.1"/>
    </source>
</evidence>
<dbReference type="EMBL" id="FNOW01000010">
    <property type="protein sequence ID" value="SDX70004.1"/>
    <property type="molecule type" value="Genomic_DNA"/>
</dbReference>
<dbReference type="OrthoDB" id="7298659at2"/>
<dbReference type="PROSITE" id="PS50110">
    <property type="entry name" value="RESPONSE_REGULATORY"/>
    <property type="match status" value="1"/>
</dbReference>
<dbReference type="InterPro" id="IPR011006">
    <property type="entry name" value="CheY-like_superfamily"/>
</dbReference>
<dbReference type="InterPro" id="IPR011990">
    <property type="entry name" value="TPR-like_helical_dom_sf"/>
</dbReference>
<evidence type="ECO:0000256" key="2">
    <source>
        <dbReference type="PROSITE-ProRule" id="PRU00339"/>
    </source>
</evidence>
<evidence type="ECO:0000313" key="5">
    <source>
        <dbReference type="Proteomes" id="UP000198672"/>
    </source>
</evidence>
<name>A0A1H3DWE2_ALLWA</name>
<feature type="domain" description="Response regulatory" evidence="3">
    <location>
        <begin position="10"/>
        <end position="129"/>
    </location>
</feature>
<keyword evidence="2" id="KW-0802">TPR repeat</keyword>
<dbReference type="RefSeq" id="WP_091332640.1">
    <property type="nucleotide sequence ID" value="NZ_FNOW01000010.1"/>
</dbReference>
<gene>
    <name evidence="4" type="ORF">SAMN05421644_11015</name>
</gene>
<dbReference type="Gene3D" id="1.25.40.10">
    <property type="entry name" value="Tetratricopeptide repeat domain"/>
    <property type="match status" value="3"/>
</dbReference>
<feature type="repeat" description="TPR" evidence="2">
    <location>
        <begin position="233"/>
        <end position="266"/>
    </location>
</feature>
<keyword evidence="1" id="KW-0597">Phosphoprotein</keyword>
<dbReference type="Pfam" id="PF14559">
    <property type="entry name" value="TPR_19"/>
    <property type="match status" value="1"/>
</dbReference>
<keyword evidence="5" id="KW-1185">Reference proteome</keyword>
<dbReference type="GO" id="GO:0000160">
    <property type="term" value="P:phosphorelay signal transduction system"/>
    <property type="evidence" value="ECO:0007669"/>
    <property type="project" value="InterPro"/>
</dbReference>
<dbReference type="SMART" id="SM00028">
    <property type="entry name" value="TPR"/>
    <property type="match status" value="5"/>
</dbReference>
<dbReference type="Pfam" id="PF13432">
    <property type="entry name" value="TPR_16"/>
    <property type="match status" value="1"/>
</dbReference>
<dbReference type="PANTHER" id="PTHR43228">
    <property type="entry name" value="TWO-COMPONENT RESPONSE REGULATOR"/>
    <property type="match status" value="1"/>
</dbReference>
<dbReference type="InterPro" id="IPR019734">
    <property type="entry name" value="TPR_rpt"/>
</dbReference>
<dbReference type="PANTHER" id="PTHR43228:SF1">
    <property type="entry name" value="TWO-COMPONENT RESPONSE REGULATOR ARR22"/>
    <property type="match status" value="1"/>
</dbReference>
<dbReference type="PROSITE" id="PS50005">
    <property type="entry name" value="TPR"/>
    <property type="match status" value="1"/>
</dbReference>
<dbReference type="AlphaFoldDB" id="A0A1H3DWE2"/>
<dbReference type="STRING" id="61595.SAMN05421644_11015"/>
<dbReference type="InterPro" id="IPR052048">
    <property type="entry name" value="ST_Response_Regulator"/>
</dbReference>
<dbReference type="Pfam" id="PF00072">
    <property type="entry name" value="Response_reg"/>
    <property type="match status" value="1"/>
</dbReference>
<sequence>MTNPLFAPKSFLVVDDMGEMRSAIKAMLVALGSTQVEQARDGLDAIQKMKQKRFDVILCDYNLGPGKDGQQVLEEARLRHLIGVDVIFVMITAENARGMVMGAVEYAPDSYVSKPFTKELLEARLLKLFERKADLAAVNKALVAKDKPGALREINALIANKPRNLGELLKIKSEICIDTNLLDEAEATLKQVLAVREMPWAVFSLGKIAFLRKQFDQAETIFKQLIAQDPTFISAYDWLAKSQTAQRQFDAAENTLREAIRISPRNIPRQHTLADLALNNGHSDVAEHAYTQAVGLAKHSVLNHPAIFAGLAKSKSVNGKHDEALKVTRDIRKSFPDQPEATFYAASANALVKANQGDHEGAAAALALAEQALAGLNETAHASDYALELAKTYVELGQGDKAAPILQQAIANNHDDEAILAQIITLCQESDLKYDAETEIRTIQQALIKTNNEGVHLIKQGQFDAAIKLLSQAAEQMPGNKTINLNAAMAMLMYMEHRGINREDVQTVHHYVERIQRLAPDDWRLADLNKRLRKLLTGLKSDG</sequence>
<dbReference type="CDD" id="cd17589">
    <property type="entry name" value="REC_TPR"/>
    <property type="match status" value="1"/>
</dbReference>
<evidence type="ECO:0000259" key="3">
    <source>
        <dbReference type="PROSITE" id="PS50110"/>
    </source>
</evidence>
<organism evidence="4 5">
    <name type="scientific">Allochromatium warmingii</name>
    <name type="common">Chromatium warmingii</name>
    <dbReference type="NCBI Taxonomy" id="61595"/>
    <lineage>
        <taxon>Bacteria</taxon>
        <taxon>Pseudomonadati</taxon>
        <taxon>Pseudomonadota</taxon>
        <taxon>Gammaproteobacteria</taxon>
        <taxon>Chromatiales</taxon>
        <taxon>Chromatiaceae</taxon>
        <taxon>Allochromatium</taxon>
    </lineage>
</organism>
<accession>A0A1H3DWE2</accession>
<evidence type="ECO:0000256" key="1">
    <source>
        <dbReference type="PROSITE-ProRule" id="PRU00169"/>
    </source>
</evidence>
<dbReference type="InterPro" id="IPR001789">
    <property type="entry name" value="Sig_transdc_resp-reg_receiver"/>
</dbReference>